<accession>A0ABP8DUW1</accession>
<proteinExistence type="predicted"/>
<protein>
    <submittedName>
        <fullName evidence="2">Uncharacterized protein</fullName>
    </submittedName>
</protein>
<sequence length="99" mass="10825">MGLQSVGAALFANAVVSVGLMRRPTTHWIWGTLGALPRGRFVAYFGLLGFAWFTAVWLIWFWRGERYTLPIAGALAAIAVPLAVGWVVAILRNRKAPVS</sequence>
<keyword evidence="1" id="KW-1133">Transmembrane helix</keyword>
<comment type="caution">
    <text evidence="2">The sequence shown here is derived from an EMBL/GenBank/DDBJ whole genome shotgun (WGS) entry which is preliminary data.</text>
</comment>
<keyword evidence="1" id="KW-0812">Transmembrane</keyword>
<gene>
    <name evidence="2" type="ORF">GCM10022255_111250</name>
</gene>
<evidence type="ECO:0000313" key="3">
    <source>
        <dbReference type="Proteomes" id="UP001500620"/>
    </source>
</evidence>
<feature type="transmembrane region" description="Helical" evidence="1">
    <location>
        <begin position="41"/>
        <end position="62"/>
    </location>
</feature>
<dbReference type="RefSeq" id="WP_380137620.1">
    <property type="nucleotide sequence ID" value="NZ_JBHTFY010000001.1"/>
</dbReference>
<organism evidence="2 3">
    <name type="scientific">Dactylosporangium darangshiense</name>
    <dbReference type="NCBI Taxonomy" id="579108"/>
    <lineage>
        <taxon>Bacteria</taxon>
        <taxon>Bacillati</taxon>
        <taxon>Actinomycetota</taxon>
        <taxon>Actinomycetes</taxon>
        <taxon>Micromonosporales</taxon>
        <taxon>Micromonosporaceae</taxon>
        <taxon>Dactylosporangium</taxon>
    </lineage>
</organism>
<dbReference type="EMBL" id="BAABAT010000079">
    <property type="protein sequence ID" value="GAA4263762.1"/>
    <property type="molecule type" value="Genomic_DNA"/>
</dbReference>
<keyword evidence="1" id="KW-0472">Membrane</keyword>
<feature type="transmembrane region" description="Helical" evidence="1">
    <location>
        <begin position="69"/>
        <end position="91"/>
    </location>
</feature>
<name>A0ABP8DUW1_9ACTN</name>
<reference evidence="3" key="1">
    <citation type="journal article" date="2019" name="Int. J. Syst. Evol. Microbiol.">
        <title>The Global Catalogue of Microorganisms (GCM) 10K type strain sequencing project: providing services to taxonomists for standard genome sequencing and annotation.</title>
        <authorList>
            <consortium name="The Broad Institute Genomics Platform"/>
            <consortium name="The Broad Institute Genome Sequencing Center for Infectious Disease"/>
            <person name="Wu L."/>
            <person name="Ma J."/>
        </authorList>
    </citation>
    <scope>NUCLEOTIDE SEQUENCE [LARGE SCALE GENOMIC DNA]</scope>
    <source>
        <strain evidence="3">JCM 17441</strain>
    </source>
</reference>
<evidence type="ECO:0000256" key="1">
    <source>
        <dbReference type="SAM" id="Phobius"/>
    </source>
</evidence>
<keyword evidence="3" id="KW-1185">Reference proteome</keyword>
<evidence type="ECO:0000313" key="2">
    <source>
        <dbReference type="EMBL" id="GAA4263762.1"/>
    </source>
</evidence>
<dbReference type="Proteomes" id="UP001500620">
    <property type="component" value="Unassembled WGS sequence"/>
</dbReference>